<dbReference type="PIRSF" id="PIRSF006402">
    <property type="entry name" value="UCP006402_thioredoxin"/>
    <property type="match status" value="1"/>
</dbReference>
<sequence length="725" mass="79909">MSNRLANEASPYLRDHAENPVDWYPWGEEALGKAKAENKPIFLSIGYSACHWCHVMARESFSDPKIAEILNANYVSIKVDREERPDIDEVYIEAVRILTGSAGWPLSVFLTPELKPFYGGTYFPPGPRPGMAAFNRVLLSALHFFRTQRHEIDEAANRIAVELNRLSSLPDHEGEMDETPLRGFYKQRLEVFDSEHGGFGVAPKFPNPTDLALLLRLSGKPGAEMHATKTRSTRNEADSQKSASFHPDSGFRGSQLRDSGGRPEFEQARAMVELTLHKMAEGGIYDQLGGGFHRYSTDTIWLVPHFEKMLYDNALLAQTYARAFQATGEESYRSIAVETLGWMEREMLLPEGGFAASLDADTGGREGAYYTWTEAQVAQAVGPDLTKLACDFYGVSAPGNFDGTNVLHTAVPIEQVVNVHHVALDELWPKLGEIRARLLAARGRRPALRRDDKVLADWNGLTLSALARCSNAFANSRYLDLARALADFILNRMVSGNEVAHLLKTGATSVPGQLPDFAFVVQGLLDIYDACYDARYVEAALGLSDRMLELFFDQQGGFFTTRADAGLLSRIKNGYDGATPSGNSVAVMNLLRLARLCGRNDYERAAAATLRRFYRTMVTYPPAFSLMLAGLDLLLHPGTEVVLFLPESSSDADAMAALLASTPDDYRTAVVIKARQPDVLTGRLIPLTHGRAATDNKPTAFVCRNQTCFAPVHTGADLARLLGCE</sequence>
<dbReference type="CDD" id="cd02955">
    <property type="entry name" value="SSP411"/>
    <property type="match status" value="1"/>
</dbReference>
<evidence type="ECO:0000313" key="3">
    <source>
        <dbReference type="EMBL" id="MBM3330447.1"/>
    </source>
</evidence>
<gene>
    <name evidence="3" type="ORF">FJY68_01190</name>
</gene>
<dbReference type="PANTHER" id="PTHR42899:SF1">
    <property type="entry name" value="SPERMATOGENESIS-ASSOCIATED PROTEIN 20"/>
    <property type="match status" value="1"/>
</dbReference>
<feature type="domain" description="Spermatogenesis-associated protein 20-like TRX" evidence="2">
    <location>
        <begin position="3"/>
        <end position="163"/>
    </location>
</feature>
<evidence type="ECO:0000259" key="2">
    <source>
        <dbReference type="Pfam" id="PF03190"/>
    </source>
</evidence>
<dbReference type="InterPro" id="IPR024705">
    <property type="entry name" value="Ssp411"/>
</dbReference>
<accession>A0A938BSD6</accession>
<feature type="region of interest" description="Disordered" evidence="1">
    <location>
        <begin position="223"/>
        <end position="262"/>
    </location>
</feature>
<dbReference type="AlphaFoldDB" id="A0A938BSD6"/>
<protein>
    <submittedName>
        <fullName evidence="3">Thioredoxin domain-containing protein</fullName>
    </submittedName>
</protein>
<reference evidence="3" key="1">
    <citation type="submission" date="2019-03" db="EMBL/GenBank/DDBJ databases">
        <title>Lake Tanganyika Metagenome-Assembled Genomes (MAGs).</title>
        <authorList>
            <person name="Tran P."/>
        </authorList>
    </citation>
    <scope>NUCLEOTIDE SEQUENCE</scope>
    <source>
        <strain evidence="3">K_DeepCast_150m_m2_040</strain>
    </source>
</reference>
<dbReference type="InterPro" id="IPR004879">
    <property type="entry name" value="Ssp411-like_TRX"/>
</dbReference>
<evidence type="ECO:0000256" key="1">
    <source>
        <dbReference type="SAM" id="MobiDB-lite"/>
    </source>
</evidence>
<dbReference type="EMBL" id="VGIR01000003">
    <property type="protein sequence ID" value="MBM3330447.1"/>
    <property type="molecule type" value="Genomic_DNA"/>
</dbReference>
<dbReference type="Pfam" id="PF03190">
    <property type="entry name" value="Thioredox_DsbH"/>
    <property type="match status" value="1"/>
</dbReference>
<dbReference type="Gene3D" id="1.50.10.10">
    <property type="match status" value="1"/>
</dbReference>
<dbReference type="SUPFAM" id="SSF48208">
    <property type="entry name" value="Six-hairpin glycosidases"/>
    <property type="match status" value="1"/>
</dbReference>
<dbReference type="GO" id="GO:0005975">
    <property type="term" value="P:carbohydrate metabolic process"/>
    <property type="evidence" value="ECO:0007669"/>
    <property type="project" value="InterPro"/>
</dbReference>
<dbReference type="InterPro" id="IPR036249">
    <property type="entry name" value="Thioredoxin-like_sf"/>
</dbReference>
<dbReference type="Proteomes" id="UP000779900">
    <property type="component" value="Unassembled WGS sequence"/>
</dbReference>
<name>A0A938BSD6_UNCW3</name>
<dbReference type="Gene3D" id="3.40.30.10">
    <property type="entry name" value="Glutaredoxin"/>
    <property type="match status" value="1"/>
</dbReference>
<dbReference type="Gene3D" id="1.50.10.20">
    <property type="match status" value="1"/>
</dbReference>
<organism evidence="3 4">
    <name type="scientific">candidate division WOR-3 bacterium</name>
    <dbReference type="NCBI Taxonomy" id="2052148"/>
    <lineage>
        <taxon>Bacteria</taxon>
        <taxon>Bacteria division WOR-3</taxon>
    </lineage>
</organism>
<dbReference type="InterPro" id="IPR012341">
    <property type="entry name" value="6hp_glycosidase-like_sf"/>
</dbReference>
<evidence type="ECO:0000313" key="4">
    <source>
        <dbReference type="Proteomes" id="UP000779900"/>
    </source>
</evidence>
<dbReference type="PANTHER" id="PTHR42899">
    <property type="entry name" value="SPERMATOGENESIS-ASSOCIATED PROTEIN 20"/>
    <property type="match status" value="1"/>
</dbReference>
<dbReference type="SUPFAM" id="SSF52833">
    <property type="entry name" value="Thioredoxin-like"/>
    <property type="match status" value="1"/>
</dbReference>
<comment type="caution">
    <text evidence="3">The sequence shown here is derived from an EMBL/GenBank/DDBJ whole genome shotgun (WGS) entry which is preliminary data.</text>
</comment>
<dbReference type="InterPro" id="IPR008928">
    <property type="entry name" value="6-hairpin_glycosidase_sf"/>
</dbReference>
<proteinExistence type="predicted"/>